<reference evidence="10" key="1">
    <citation type="submission" date="2020-05" db="UniProtKB">
        <authorList>
            <consortium name="EnsemblMetazoa"/>
        </authorList>
    </citation>
    <scope>IDENTIFICATION</scope>
    <source>
        <strain evidence="10">Aabys</strain>
    </source>
</reference>
<keyword evidence="4" id="KW-0762">Sugar transport</keyword>
<keyword evidence="2" id="KW-0813">Transport</keyword>
<dbReference type="RefSeq" id="XP_005190294.1">
    <property type="nucleotide sequence ID" value="XM_005190237.3"/>
</dbReference>
<dbReference type="VEuPathDB" id="VectorBase:MDOA010096"/>
<gene>
    <name evidence="10" type="primary">101893449</name>
    <name evidence="12" type="synonym">LOC101893449</name>
    <name evidence="13" type="synonym">LOC131806575</name>
</gene>
<dbReference type="Pfam" id="PF00083">
    <property type="entry name" value="Sugar_tr"/>
    <property type="match status" value="1"/>
</dbReference>
<dbReference type="GO" id="GO:0051119">
    <property type="term" value="F:sugar transmembrane transporter activity"/>
    <property type="evidence" value="ECO:0007669"/>
    <property type="project" value="InterPro"/>
</dbReference>
<feature type="transmembrane region" description="Helical" evidence="8">
    <location>
        <begin position="20"/>
        <end position="42"/>
    </location>
</feature>
<evidence type="ECO:0000256" key="8">
    <source>
        <dbReference type="SAM" id="Phobius"/>
    </source>
</evidence>
<protein>
    <submittedName>
        <fullName evidence="12 13">Facilitated trehalose transporter Tret1</fullName>
    </submittedName>
</protein>
<dbReference type="EnsemblMetazoa" id="MDOA010096-RA">
    <property type="protein sequence ID" value="MDOA010096-PA"/>
    <property type="gene ID" value="MDOA010096"/>
</dbReference>
<evidence type="ECO:0000313" key="10">
    <source>
        <dbReference type="EnsemblMetazoa" id="MDOA010096-PA"/>
    </source>
</evidence>
<keyword evidence="7 8" id="KW-0472">Membrane</keyword>
<reference evidence="12" key="2">
    <citation type="submission" date="2025-04" db="UniProtKB">
        <authorList>
            <consortium name="RefSeq"/>
        </authorList>
    </citation>
    <scope>IDENTIFICATION</scope>
    <source>
        <strain evidence="12 13">Aabys</strain>
        <tissue evidence="13">Whole body</tissue>
    </source>
</reference>
<dbReference type="PANTHER" id="PTHR48021:SF33">
    <property type="entry name" value="AT22075P-RELATED"/>
    <property type="match status" value="1"/>
</dbReference>
<feature type="transmembrane region" description="Helical" evidence="8">
    <location>
        <begin position="116"/>
        <end position="138"/>
    </location>
</feature>
<dbReference type="VEuPathDB" id="VectorBase:MDOMA2_015530"/>
<feature type="transmembrane region" description="Helical" evidence="8">
    <location>
        <begin position="404"/>
        <end position="424"/>
    </location>
</feature>
<dbReference type="eggNOG" id="KOG0254">
    <property type="taxonomic scope" value="Eukaryota"/>
</dbReference>
<dbReference type="VEuPathDB" id="VectorBase:MDOMA2_016779"/>
<evidence type="ECO:0000256" key="2">
    <source>
        <dbReference type="ARBA" id="ARBA00022448"/>
    </source>
</evidence>
<dbReference type="InterPro" id="IPR020846">
    <property type="entry name" value="MFS_dom"/>
</dbReference>
<dbReference type="Proteomes" id="UP001652621">
    <property type="component" value="Unplaced"/>
</dbReference>
<dbReference type="PANTHER" id="PTHR48021">
    <property type="match status" value="1"/>
</dbReference>
<dbReference type="STRING" id="7370.A0A1I8MZW3"/>
<evidence type="ECO:0000256" key="5">
    <source>
        <dbReference type="ARBA" id="ARBA00022692"/>
    </source>
</evidence>
<evidence type="ECO:0000313" key="12">
    <source>
        <dbReference type="RefSeq" id="XP_005190294.1"/>
    </source>
</evidence>
<dbReference type="GeneID" id="101893449"/>
<dbReference type="FunFam" id="1.20.1250.20:FF:000218">
    <property type="entry name" value="facilitated trehalose transporter Tret1"/>
    <property type="match status" value="1"/>
</dbReference>
<organism evidence="10">
    <name type="scientific">Musca domestica</name>
    <name type="common">House fly</name>
    <dbReference type="NCBI Taxonomy" id="7370"/>
    <lineage>
        <taxon>Eukaryota</taxon>
        <taxon>Metazoa</taxon>
        <taxon>Ecdysozoa</taxon>
        <taxon>Arthropoda</taxon>
        <taxon>Hexapoda</taxon>
        <taxon>Insecta</taxon>
        <taxon>Pterygota</taxon>
        <taxon>Neoptera</taxon>
        <taxon>Endopterygota</taxon>
        <taxon>Diptera</taxon>
        <taxon>Brachycera</taxon>
        <taxon>Muscomorpha</taxon>
        <taxon>Muscoidea</taxon>
        <taxon>Muscidae</taxon>
        <taxon>Musca</taxon>
    </lineage>
</organism>
<dbReference type="OrthoDB" id="8120565at2759"/>
<sequence>MKMFINSGIFKEEYRRQLLASLSVTMISLAHGIGLGWLSPMLPKLQSPTDTPIDFTVNVDESSWIGALISVGGVIGNITFLLIFDRWGRKAAIYGLAIPHMCLWMLLYFAESVEYLYAARICGGLTGGGVFIVIPIFISEIADPLIRGRLTSIFSLSLNLGILFGFIVSSYVHYHIIPLVVLPLPCLYLVAAIYFPDTPQFLLRKGRCAEALKSFLFYKNIACNNKVSVKAETQRQFDDLKMLIEQQQNQNASISSSDFLNKRSMFAICSGVVLMLLNMFCGSFALVNYMSSVFAAIKSELHPDVNTIIVGVVQVIGTYTATILVDRFGRKVLLLVSTSGMGVGLAAFGIYAFFAEETEADLSFYSHWLPLVLMAFIIFIANVGILSVTVVVLVEILPSKIRSIASSFCLALLSLFAFISLRIFPLSMHYFGLSATMWFCATICAFGLFYISIFLEETKGKPMEGN</sequence>
<dbReference type="CDD" id="cd17358">
    <property type="entry name" value="MFS_GLUT6_8_Class3_like"/>
    <property type="match status" value="1"/>
</dbReference>
<dbReference type="SUPFAM" id="SSF103473">
    <property type="entry name" value="MFS general substrate transporter"/>
    <property type="match status" value="1"/>
</dbReference>
<feature type="transmembrane region" description="Helical" evidence="8">
    <location>
        <begin position="307"/>
        <end position="325"/>
    </location>
</feature>
<feature type="transmembrane region" description="Helical" evidence="8">
    <location>
        <begin position="174"/>
        <end position="195"/>
    </location>
</feature>
<dbReference type="InterPro" id="IPR036259">
    <property type="entry name" value="MFS_trans_sf"/>
</dbReference>
<proteinExistence type="predicted"/>
<feature type="transmembrane region" description="Helical" evidence="8">
    <location>
        <begin position="332"/>
        <end position="354"/>
    </location>
</feature>
<feature type="transmembrane region" description="Helical" evidence="8">
    <location>
        <begin position="265"/>
        <end position="287"/>
    </location>
</feature>
<dbReference type="InterPro" id="IPR050549">
    <property type="entry name" value="MFS_Trehalose_Transporter"/>
</dbReference>
<dbReference type="PROSITE" id="PS50850">
    <property type="entry name" value="MFS"/>
    <property type="match status" value="1"/>
</dbReference>
<dbReference type="Gene3D" id="1.20.1250.20">
    <property type="entry name" value="MFS general substrate transporter like domains"/>
    <property type="match status" value="1"/>
</dbReference>
<feature type="transmembrane region" description="Helical" evidence="8">
    <location>
        <begin position="430"/>
        <end position="455"/>
    </location>
</feature>
<evidence type="ECO:0000256" key="4">
    <source>
        <dbReference type="ARBA" id="ARBA00022597"/>
    </source>
</evidence>
<name>A0A1I8MZW3_MUSDO</name>
<evidence type="ECO:0000256" key="7">
    <source>
        <dbReference type="ARBA" id="ARBA00023136"/>
    </source>
</evidence>
<keyword evidence="3" id="KW-1003">Cell membrane</keyword>
<feature type="transmembrane region" description="Helical" evidence="8">
    <location>
        <begin position="150"/>
        <end position="168"/>
    </location>
</feature>
<dbReference type="KEGG" id="mde:101893449"/>
<dbReference type="RefSeq" id="XP_058986837.1">
    <property type="nucleotide sequence ID" value="XM_059130854.1"/>
</dbReference>
<feature type="transmembrane region" description="Helical" evidence="8">
    <location>
        <begin position="91"/>
        <end position="110"/>
    </location>
</feature>
<comment type="subcellular location">
    <subcellularLocation>
        <location evidence="1">Cell membrane</location>
        <topology evidence="1">Multi-pass membrane protein</topology>
    </subcellularLocation>
</comment>
<evidence type="ECO:0000313" key="13">
    <source>
        <dbReference type="RefSeq" id="XP_058986837.1"/>
    </source>
</evidence>
<keyword evidence="6 8" id="KW-1133">Transmembrane helix</keyword>
<feature type="transmembrane region" description="Helical" evidence="8">
    <location>
        <begin position="62"/>
        <end position="84"/>
    </location>
</feature>
<evidence type="ECO:0000313" key="11">
    <source>
        <dbReference type="Proteomes" id="UP001652621"/>
    </source>
</evidence>
<dbReference type="InterPro" id="IPR005828">
    <property type="entry name" value="MFS_sugar_transport-like"/>
</dbReference>
<dbReference type="InterPro" id="IPR044775">
    <property type="entry name" value="MFS_ERD6/Tret1-like"/>
</dbReference>
<evidence type="ECO:0000256" key="3">
    <source>
        <dbReference type="ARBA" id="ARBA00022475"/>
    </source>
</evidence>
<feature type="domain" description="Major facilitator superfamily (MFS) profile" evidence="9">
    <location>
        <begin position="20"/>
        <end position="459"/>
    </location>
</feature>
<feature type="transmembrane region" description="Helical" evidence="8">
    <location>
        <begin position="374"/>
        <end position="397"/>
    </location>
</feature>
<evidence type="ECO:0000256" key="6">
    <source>
        <dbReference type="ARBA" id="ARBA00022989"/>
    </source>
</evidence>
<keyword evidence="11" id="KW-1185">Reference proteome</keyword>
<evidence type="ECO:0000256" key="1">
    <source>
        <dbReference type="ARBA" id="ARBA00004651"/>
    </source>
</evidence>
<dbReference type="AlphaFoldDB" id="A0A1I8MZW3"/>
<evidence type="ECO:0000259" key="9">
    <source>
        <dbReference type="PROSITE" id="PS50850"/>
    </source>
</evidence>
<accession>A0A1I8MZW3</accession>
<keyword evidence="5 8" id="KW-0812">Transmembrane</keyword>
<dbReference type="GO" id="GO:0005886">
    <property type="term" value="C:plasma membrane"/>
    <property type="evidence" value="ECO:0007669"/>
    <property type="project" value="UniProtKB-SubCell"/>
</dbReference>